<dbReference type="EMBL" id="GG662245">
    <property type="protein sequence ID" value="EAS07190.1"/>
    <property type="molecule type" value="Genomic_DNA"/>
</dbReference>
<gene>
    <name evidence="2" type="ORF">TTHERM_00647230</name>
</gene>
<dbReference type="Proteomes" id="UP000009168">
    <property type="component" value="Unassembled WGS sequence"/>
</dbReference>
<feature type="region of interest" description="Disordered" evidence="1">
    <location>
        <begin position="877"/>
        <end position="906"/>
    </location>
</feature>
<sequence>MITNKKKEGQNTGLSKFSDCSMQESQSKQKHLPISIPSLNKRVVQNLKEINQNNCTLDQQKKEQFTDLKDRQKNQQQLEDQYNISIAKQHTFNERKRAFSSPQPFYYIMRDSLHINNQLIATPTFGDDDWKSKQLQYTKDKKDSINGCQSSPKNQGEMQGYDVLLGSSALNNNSIIHASKESDINLQVINNDSIGLQLKLANHQITSQNGENNKKRKKETELDQQFVDVNQSMFYQTPHLFPQQSNPNDISCQSAGALESFESGINSSSALKHPKISKKSPLFEKFGQQQQGRQRSPDSHFNQNNVNLSAYNYPSMSKQSSKYSNIYLGTNNSSSSLQNSQCQFQLGVNTETDIPNDHTPLKRNPLSSLYTHQINTGRSTSDKKQIYSRVTQPNAQITSFNLRMNSEASILAIQQNTNNEQDKNIKLNFNNTSSFLPQIEQPQQASLLSQHVQSAKHSNEIRMIERGFSEEGSSILNSIQRSNNFNHVAKYPLKRISSVDEQTISTCFTSIKASSPIKKNRNDIFNDFTAQTQKTQDSEIQQTTQQHNNQSQEDQLNLLQGEKLNFNHIQAQSKQNSQPLNIQDRQEDNLNQKMKESIRKKGREQSLKLANPQNTLELIKNKNPSQTPQTVSNTLGSLVQFTARDEAIDDLLNLKLEKIEIKKQNSQKRSSPSLDPQRNQNSNPPSTDIPDDENLKFINQPPQINSYRHRKPNSIYISSLDKQKRAESAKNKSKLNFFQNGLIKKEQLQGKKVEPESAKFSHPGRKLSIKQNDVLNQSDSHRARLIIPKPIQQEDRTDLKLQINNSQNDIENLYNPQHENIQKHTEKICNRIQGMFQKQKEIYEQKYKRKMTANKEEIDLLKQLNSALDELKNVHTYSSQTSSNKNNNCNNNINNNINNNQQKQIQ</sequence>
<dbReference type="HOGENOM" id="CLU_320445_0_0_1"/>
<reference evidence="3" key="1">
    <citation type="journal article" date="2006" name="PLoS Biol.">
        <title>Macronuclear genome sequence of the ciliate Tetrahymena thermophila, a model eukaryote.</title>
        <authorList>
            <person name="Eisen J.A."/>
            <person name="Coyne R.S."/>
            <person name="Wu M."/>
            <person name="Wu D."/>
            <person name="Thiagarajan M."/>
            <person name="Wortman J.R."/>
            <person name="Badger J.H."/>
            <person name="Ren Q."/>
            <person name="Amedeo P."/>
            <person name="Jones K.M."/>
            <person name="Tallon L.J."/>
            <person name="Delcher A.L."/>
            <person name="Salzberg S.L."/>
            <person name="Silva J.C."/>
            <person name="Haas B.J."/>
            <person name="Majoros W.H."/>
            <person name="Farzad M."/>
            <person name="Carlton J.M."/>
            <person name="Smith R.K. Jr."/>
            <person name="Garg J."/>
            <person name="Pearlman R.E."/>
            <person name="Karrer K.M."/>
            <person name="Sun L."/>
            <person name="Manning G."/>
            <person name="Elde N.C."/>
            <person name="Turkewitz A.P."/>
            <person name="Asai D.J."/>
            <person name="Wilkes D.E."/>
            <person name="Wang Y."/>
            <person name="Cai H."/>
            <person name="Collins K."/>
            <person name="Stewart B.A."/>
            <person name="Lee S.R."/>
            <person name="Wilamowska K."/>
            <person name="Weinberg Z."/>
            <person name="Ruzzo W.L."/>
            <person name="Wloga D."/>
            <person name="Gaertig J."/>
            <person name="Frankel J."/>
            <person name="Tsao C.-C."/>
            <person name="Gorovsky M.A."/>
            <person name="Keeling P.J."/>
            <person name="Waller R.F."/>
            <person name="Patron N.J."/>
            <person name="Cherry J.M."/>
            <person name="Stover N.A."/>
            <person name="Krieger C.J."/>
            <person name="del Toro C."/>
            <person name="Ryder H.F."/>
            <person name="Williamson S.C."/>
            <person name="Barbeau R.A."/>
            <person name="Hamilton E.P."/>
            <person name="Orias E."/>
        </authorList>
    </citation>
    <scope>NUCLEOTIDE SEQUENCE [LARGE SCALE GENOMIC DNA]</scope>
    <source>
        <strain evidence="3">SB210</strain>
    </source>
</reference>
<proteinExistence type="predicted"/>
<evidence type="ECO:0000313" key="2">
    <source>
        <dbReference type="EMBL" id="EAS07190.1"/>
    </source>
</evidence>
<feature type="compositionally biased region" description="Polar residues" evidence="1">
    <location>
        <begin position="287"/>
        <end position="307"/>
    </location>
</feature>
<dbReference type="InParanoid" id="I7M4J7"/>
<evidence type="ECO:0000313" key="3">
    <source>
        <dbReference type="Proteomes" id="UP000009168"/>
    </source>
</evidence>
<feature type="region of interest" description="Disordered" evidence="1">
    <location>
        <begin position="663"/>
        <end position="711"/>
    </location>
</feature>
<protein>
    <submittedName>
        <fullName evidence="2">Uncharacterized protein</fullName>
    </submittedName>
</protein>
<accession>I7M4J7</accession>
<organism evidence="2 3">
    <name type="scientific">Tetrahymena thermophila (strain SB210)</name>
    <dbReference type="NCBI Taxonomy" id="312017"/>
    <lineage>
        <taxon>Eukaryota</taxon>
        <taxon>Sar</taxon>
        <taxon>Alveolata</taxon>
        <taxon>Ciliophora</taxon>
        <taxon>Intramacronucleata</taxon>
        <taxon>Oligohymenophorea</taxon>
        <taxon>Hymenostomatida</taxon>
        <taxon>Tetrahymenina</taxon>
        <taxon>Tetrahymenidae</taxon>
        <taxon>Tetrahymena</taxon>
    </lineage>
</organism>
<dbReference type="GeneID" id="7833629"/>
<feature type="region of interest" description="Disordered" evidence="1">
    <location>
        <begin position="286"/>
        <end position="307"/>
    </location>
</feature>
<dbReference type="KEGG" id="tet:TTHERM_00647230"/>
<feature type="region of interest" description="Disordered" evidence="1">
    <location>
        <begin position="532"/>
        <end position="553"/>
    </location>
</feature>
<name>I7M4J7_TETTS</name>
<feature type="compositionally biased region" description="Polar residues" evidence="1">
    <location>
        <begin position="667"/>
        <end position="686"/>
    </location>
</feature>
<evidence type="ECO:0000256" key="1">
    <source>
        <dbReference type="SAM" id="MobiDB-lite"/>
    </source>
</evidence>
<feature type="compositionally biased region" description="Low complexity" evidence="1">
    <location>
        <begin position="884"/>
        <end position="906"/>
    </location>
</feature>
<feature type="compositionally biased region" description="Low complexity" evidence="1">
    <location>
        <begin position="541"/>
        <end position="552"/>
    </location>
</feature>
<dbReference type="AlphaFoldDB" id="I7M4J7"/>
<feature type="compositionally biased region" description="Polar residues" evidence="1">
    <location>
        <begin position="10"/>
        <end position="26"/>
    </location>
</feature>
<keyword evidence="3" id="KW-1185">Reference proteome</keyword>
<feature type="region of interest" description="Disordered" evidence="1">
    <location>
        <begin position="1"/>
        <end position="31"/>
    </location>
</feature>
<dbReference type="RefSeq" id="XP_001027432.1">
    <property type="nucleotide sequence ID" value="XM_001027432.1"/>
</dbReference>